<proteinExistence type="predicted"/>
<accession>A0A7R9E7W4</accession>
<evidence type="ECO:0000313" key="1">
    <source>
        <dbReference type="EMBL" id="CAD7428128.1"/>
    </source>
</evidence>
<organism evidence="1">
    <name type="scientific">Timema monikensis</name>
    <dbReference type="NCBI Taxonomy" id="170555"/>
    <lineage>
        <taxon>Eukaryota</taxon>
        <taxon>Metazoa</taxon>
        <taxon>Ecdysozoa</taxon>
        <taxon>Arthropoda</taxon>
        <taxon>Hexapoda</taxon>
        <taxon>Insecta</taxon>
        <taxon>Pterygota</taxon>
        <taxon>Neoptera</taxon>
        <taxon>Polyneoptera</taxon>
        <taxon>Phasmatodea</taxon>
        <taxon>Timematodea</taxon>
        <taxon>Timematoidea</taxon>
        <taxon>Timematidae</taxon>
        <taxon>Timema</taxon>
    </lineage>
</organism>
<gene>
    <name evidence="1" type="ORF">TMSB3V08_LOCUS4943</name>
</gene>
<sequence>MYSSYIITKQDRVVVVAALCGMLQTDFIHKSGPCFEAIPSLSDVCTDVRQKTKDFKTSCHFKMSEENTSASKETFVSGTEETPLKLTNTFKNSRSSDQKL</sequence>
<reference evidence="1" key="1">
    <citation type="submission" date="2020-11" db="EMBL/GenBank/DDBJ databases">
        <authorList>
            <person name="Tran Van P."/>
        </authorList>
    </citation>
    <scope>NUCLEOTIDE SEQUENCE</scope>
</reference>
<dbReference type="EMBL" id="OB793635">
    <property type="protein sequence ID" value="CAD7428128.1"/>
    <property type="molecule type" value="Genomic_DNA"/>
</dbReference>
<dbReference type="AlphaFoldDB" id="A0A7R9E7W4"/>
<protein>
    <submittedName>
        <fullName evidence="1">Uncharacterized protein</fullName>
    </submittedName>
</protein>
<name>A0A7R9E7W4_9NEOP</name>